<keyword evidence="5 8" id="KW-0812">Transmembrane</keyword>
<evidence type="ECO:0000256" key="3">
    <source>
        <dbReference type="ARBA" id="ARBA00022676"/>
    </source>
</evidence>
<dbReference type="InterPro" id="IPR050297">
    <property type="entry name" value="LipidA_mod_glycosyltrf_83"/>
</dbReference>
<dbReference type="GO" id="GO:0005886">
    <property type="term" value="C:plasma membrane"/>
    <property type="evidence" value="ECO:0007669"/>
    <property type="project" value="UniProtKB-SubCell"/>
</dbReference>
<keyword evidence="7 8" id="KW-0472">Membrane</keyword>
<feature type="transmembrane region" description="Helical" evidence="8">
    <location>
        <begin position="396"/>
        <end position="413"/>
    </location>
</feature>
<evidence type="ECO:0000313" key="11">
    <source>
        <dbReference type="Proteomes" id="UP000290218"/>
    </source>
</evidence>
<name>A0A4Q1C9U8_9BACT</name>
<evidence type="ECO:0000256" key="1">
    <source>
        <dbReference type="ARBA" id="ARBA00004651"/>
    </source>
</evidence>
<dbReference type="PANTHER" id="PTHR33908:SF11">
    <property type="entry name" value="MEMBRANE PROTEIN"/>
    <property type="match status" value="1"/>
</dbReference>
<comment type="subcellular location">
    <subcellularLocation>
        <location evidence="1">Cell membrane</location>
        <topology evidence="1">Multi-pass membrane protein</topology>
    </subcellularLocation>
</comment>
<feature type="transmembrane region" description="Helical" evidence="8">
    <location>
        <begin position="218"/>
        <end position="248"/>
    </location>
</feature>
<dbReference type="InterPro" id="IPR038731">
    <property type="entry name" value="RgtA/B/C-like"/>
</dbReference>
<feature type="transmembrane region" description="Helical" evidence="8">
    <location>
        <begin position="20"/>
        <end position="38"/>
    </location>
</feature>
<feature type="transmembrane region" description="Helical" evidence="8">
    <location>
        <begin position="255"/>
        <end position="275"/>
    </location>
</feature>
<sequence length="586" mass="64640">MSSPQQLIHWMEHGRGARWMLLAVVLVGALLLSTIYSWKQFHGIPTEFSMQQAVLARQLARGEGFTTLANYPQTYAVLDARGVAFDERKAYPELHHAPLYALVLAGAFAVLPETFWQKQPLPPDGWGPDYVVLGVNVLLFWLAVWLVWRLARRLFDTRAAWLATLATALSVPLWEQTVTVTGLPVFLVLIVALFNVLAGLEEKLAENPAWSWSVGWRAAVLGALGGLLFLTEYSAGLVSLVILGYLLVRLPGSTRLPAGGILAATFLLLVVPWLVRNTLVAGHPLGLAWQNLALKADDPTAEPSAQRNLASTEAPGLDLNKLGNKGLTGLELNLTERLWSGGGLVLTAFFVAGLAYRFRHGPVNRVRWCFATVLLVLLAGQAFFNSGESPRLPAHYLAPLVIVFGVGFFLVLVDSQAGLSQHWKWVAAGLLLLQGLPLSRDCLEPRRIHFHYPPYFPNLFMELRSDMQRRFLPGTGVATDVPAGTAWYGQLRVWAKPERLRDFSQIIVEQNIGAMLLTPVTLDRPFFTELAARKDDTISLTDSGGWGGVYAGLVTRRMPASFPLNMPPQKLTENMVLLVNSHTVVR</sequence>
<evidence type="ECO:0000256" key="8">
    <source>
        <dbReference type="SAM" id="Phobius"/>
    </source>
</evidence>
<gene>
    <name evidence="10" type="ORF">ESB00_07890</name>
</gene>
<organism evidence="10 11">
    <name type="scientific">Oleiharenicola lentus</name>
    <dbReference type="NCBI Taxonomy" id="2508720"/>
    <lineage>
        <taxon>Bacteria</taxon>
        <taxon>Pseudomonadati</taxon>
        <taxon>Verrucomicrobiota</taxon>
        <taxon>Opitutia</taxon>
        <taxon>Opitutales</taxon>
        <taxon>Opitutaceae</taxon>
        <taxon>Oleiharenicola</taxon>
    </lineage>
</organism>
<comment type="caution">
    <text evidence="10">The sequence shown here is derived from an EMBL/GenBank/DDBJ whole genome shotgun (WGS) entry which is preliminary data.</text>
</comment>
<dbReference type="OrthoDB" id="179498at2"/>
<feature type="transmembrane region" description="Helical" evidence="8">
    <location>
        <begin position="338"/>
        <end position="356"/>
    </location>
</feature>
<evidence type="ECO:0000259" key="9">
    <source>
        <dbReference type="Pfam" id="PF13231"/>
    </source>
</evidence>
<proteinExistence type="predicted"/>
<keyword evidence="6 8" id="KW-1133">Transmembrane helix</keyword>
<accession>A0A4Q1C9U8</accession>
<keyword evidence="4" id="KW-0808">Transferase</keyword>
<dbReference type="EMBL" id="SDHX01000001">
    <property type="protein sequence ID" value="RXK55795.1"/>
    <property type="molecule type" value="Genomic_DNA"/>
</dbReference>
<dbReference type="AlphaFoldDB" id="A0A4Q1C9U8"/>
<keyword evidence="11" id="KW-1185">Reference proteome</keyword>
<evidence type="ECO:0000256" key="2">
    <source>
        <dbReference type="ARBA" id="ARBA00022475"/>
    </source>
</evidence>
<keyword evidence="2" id="KW-1003">Cell membrane</keyword>
<dbReference type="GO" id="GO:0016763">
    <property type="term" value="F:pentosyltransferase activity"/>
    <property type="evidence" value="ECO:0007669"/>
    <property type="project" value="TreeGrafter"/>
</dbReference>
<evidence type="ECO:0000256" key="7">
    <source>
        <dbReference type="ARBA" id="ARBA00023136"/>
    </source>
</evidence>
<dbReference type="Proteomes" id="UP000290218">
    <property type="component" value="Unassembled WGS sequence"/>
</dbReference>
<dbReference type="RefSeq" id="WP_129047160.1">
    <property type="nucleotide sequence ID" value="NZ_SDHX01000001.1"/>
</dbReference>
<feature type="transmembrane region" description="Helical" evidence="8">
    <location>
        <begin position="368"/>
        <end position="384"/>
    </location>
</feature>
<dbReference type="GO" id="GO:0009103">
    <property type="term" value="P:lipopolysaccharide biosynthetic process"/>
    <property type="evidence" value="ECO:0007669"/>
    <property type="project" value="UniProtKB-ARBA"/>
</dbReference>
<feature type="domain" description="Glycosyltransferase RgtA/B/C/D-like" evidence="9">
    <location>
        <begin position="132"/>
        <end position="275"/>
    </location>
</feature>
<reference evidence="10 11" key="1">
    <citation type="submission" date="2019-01" db="EMBL/GenBank/DDBJ databases">
        <title>Lacunisphaera sp. strain TWA-58.</title>
        <authorList>
            <person name="Chen W.-M."/>
        </authorList>
    </citation>
    <scope>NUCLEOTIDE SEQUENCE [LARGE SCALE GENOMIC DNA]</scope>
    <source>
        <strain evidence="10 11">TWA-58</strain>
    </source>
</reference>
<dbReference type="PANTHER" id="PTHR33908">
    <property type="entry name" value="MANNOSYLTRANSFERASE YKCB-RELATED"/>
    <property type="match status" value="1"/>
</dbReference>
<evidence type="ECO:0000256" key="4">
    <source>
        <dbReference type="ARBA" id="ARBA00022679"/>
    </source>
</evidence>
<feature type="transmembrane region" description="Helical" evidence="8">
    <location>
        <begin position="130"/>
        <end position="148"/>
    </location>
</feature>
<evidence type="ECO:0000313" key="10">
    <source>
        <dbReference type="EMBL" id="RXK55795.1"/>
    </source>
</evidence>
<protein>
    <recommendedName>
        <fullName evidence="9">Glycosyltransferase RgtA/B/C/D-like domain-containing protein</fullName>
    </recommendedName>
</protein>
<evidence type="ECO:0000256" key="6">
    <source>
        <dbReference type="ARBA" id="ARBA00022989"/>
    </source>
</evidence>
<dbReference type="Pfam" id="PF13231">
    <property type="entry name" value="PMT_2"/>
    <property type="match status" value="1"/>
</dbReference>
<feature type="transmembrane region" description="Helical" evidence="8">
    <location>
        <begin position="178"/>
        <end position="198"/>
    </location>
</feature>
<keyword evidence="3" id="KW-0328">Glycosyltransferase</keyword>
<evidence type="ECO:0000256" key="5">
    <source>
        <dbReference type="ARBA" id="ARBA00022692"/>
    </source>
</evidence>
<feature type="transmembrane region" description="Helical" evidence="8">
    <location>
        <begin position="97"/>
        <end position="115"/>
    </location>
</feature>